<dbReference type="Proteomes" id="UP001190700">
    <property type="component" value="Unassembled WGS sequence"/>
</dbReference>
<dbReference type="AlphaFoldDB" id="A0AAE0KV87"/>
<comment type="caution">
    <text evidence="1">The sequence shown here is derived from an EMBL/GenBank/DDBJ whole genome shotgun (WGS) entry which is preliminary data.</text>
</comment>
<dbReference type="EMBL" id="LGRX02016540">
    <property type="protein sequence ID" value="KAK3261962.1"/>
    <property type="molecule type" value="Genomic_DNA"/>
</dbReference>
<keyword evidence="2" id="KW-1185">Reference proteome</keyword>
<organism evidence="1 2">
    <name type="scientific">Cymbomonas tetramitiformis</name>
    <dbReference type="NCBI Taxonomy" id="36881"/>
    <lineage>
        <taxon>Eukaryota</taxon>
        <taxon>Viridiplantae</taxon>
        <taxon>Chlorophyta</taxon>
        <taxon>Pyramimonadophyceae</taxon>
        <taxon>Pyramimonadales</taxon>
        <taxon>Pyramimonadaceae</taxon>
        <taxon>Cymbomonas</taxon>
    </lineage>
</organism>
<evidence type="ECO:0000313" key="1">
    <source>
        <dbReference type="EMBL" id="KAK3261962.1"/>
    </source>
</evidence>
<gene>
    <name evidence="1" type="ORF">CYMTET_29161</name>
</gene>
<evidence type="ECO:0000313" key="2">
    <source>
        <dbReference type="Proteomes" id="UP001190700"/>
    </source>
</evidence>
<proteinExistence type="predicted"/>
<evidence type="ECO:0008006" key="3">
    <source>
        <dbReference type="Google" id="ProtNLM"/>
    </source>
</evidence>
<accession>A0AAE0KV87</accession>
<reference evidence="1 2" key="1">
    <citation type="journal article" date="2015" name="Genome Biol. Evol.">
        <title>Comparative Genomics of a Bacterivorous Green Alga Reveals Evolutionary Causalities and Consequences of Phago-Mixotrophic Mode of Nutrition.</title>
        <authorList>
            <person name="Burns J.A."/>
            <person name="Paasch A."/>
            <person name="Narechania A."/>
            <person name="Kim E."/>
        </authorList>
    </citation>
    <scope>NUCLEOTIDE SEQUENCE [LARGE SCALE GENOMIC DNA]</scope>
    <source>
        <strain evidence="1 2">PLY_AMNH</strain>
    </source>
</reference>
<protein>
    <recommendedName>
        <fullName evidence="3">Aldehyde dehydrogenase domain-containing protein</fullName>
    </recommendedName>
</protein>
<name>A0AAE0KV87_9CHLO</name>
<sequence length="190" mass="20612">MGARRSGWDEQAAHFVLEEEVWCGCLAEVALDCSAANEFLSAATEFSNHRVRGNLSCAIFIKPEDQEANATAFDAAIAGLRFGGIAINAPTMAHFGISRLTWGGFAADNSIYDIISGNVVTHNTSMVEFPEKSVTYAPWMIAPTPYWFYDNHKIDDLSKACLQLFGFGGNIPRLLKCLVPAMMAGQGVAI</sequence>